<feature type="region of interest" description="Disordered" evidence="1">
    <location>
        <begin position="262"/>
        <end position="341"/>
    </location>
</feature>
<dbReference type="VEuPathDB" id="CryptoDB:Vbra_9970"/>
<name>A0A0G4GHA1_VITBC</name>
<evidence type="ECO:0000313" key="3">
    <source>
        <dbReference type="Proteomes" id="UP000041254"/>
    </source>
</evidence>
<reference evidence="2 3" key="1">
    <citation type="submission" date="2014-11" db="EMBL/GenBank/DDBJ databases">
        <authorList>
            <person name="Zhu J."/>
            <person name="Qi W."/>
            <person name="Song R."/>
        </authorList>
    </citation>
    <scope>NUCLEOTIDE SEQUENCE [LARGE SCALE GENOMIC DNA]</scope>
</reference>
<accession>A0A0G4GHA1</accession>
<dbReference type="AlphaFoldDB" id="A0A0G4GHA1"/>
<keyword evidence="3" id="KW-1185">Reference proteome</keyword>
<dbReference type="InParanoid" id="A0A0G4GHA1"/>
<dbReference type="EMBL" id="CDMY01000666">
    <property type="protein sequence ID" value="CEM29117.1"/>
    <property type="molecule type" value="Genomic_DNA"/>
</dbReference>
<dbReference type="Proteomes" id="UP000041254">
    <property type="component" value="Unassembled WGS sequence"/>
</dbReference>
<sequence>MSMSPCHDALMLGQHSNSFTDDPEKQDELHFGSLPSEQEAGFTQEDGLQQHWQHYAVTVGLPSSMPSPSPSHSLHDPLLPPCTPPSYRVASYPDAAHTTPPPPSSEEVGETQKRICEFINKHWLRLEVDRKRSRKNVDPMQAAAQNILLWFATSARLGQGWRFAMTPSAIDERKGKNGRCGNKYRVLALRKPLHVLSHADPSQPHIFAEHNGMQQCFFPVAVDRTATEEDEKEIAVCIHEEGGVLCGKLGRQKDITKHLKDAHKLNPSRGGGDATVAQDSEAPPPLIPLYGPSPVHANAGQWSHGPSGHPHDPYHAYGRKARDMEPSAAGKDDEFASSAIG</sequence>
<feature type="compositionally biased region" description="Basic and acidic residues" evidence="1">
    <location>
        <begin position="309"/>
        <end position="334"/>
    </location>
</feature>
<evidence type="ECO:0000256" key="1">
    <source>
        <dbReference type="SAM" id="MobiDB-lite"/>
    </source>
</evidence>
<evidence type="ECO:0000313" key="2">
    <source>
        <dbReference type="EMBL" id="CEM29117.1"/>
    </source>
</evidence>
<protein>
    <submittedName>
        <fullName evidence="2">Uncharacterized protein</fullName>
    </submittedName>
</protein>
<organism evidence="2 3">
    <name type="scientific">Vitrella brassicaformis (strain CCMP3155)</name>
    <dbReference type="NCBI Taxonomy" id="1169540"/>
    <lineage>
        <taxon>Eukaryota</taxon>
        <taxon>Sar</taxon>
        <taxon>Alveolata</taxon>
        <taxon>Colpodellida</taxon>
        <taxon>Vitrellaceae</taxon>
        <taxon>Vitrella</taxon>
    </lineage>
</organism>
<proteinExistence type="predicted"/>
<gene>
    <name evidence="2" type="ORF">Vbra_9970</name>
</gene>